<gene>
    <name evidence="2" type="ORF">SAMN00790413_02268</name>
</gene>
<evidence type="ECO:0000313" key="2">
    <source>
        <dbReference type="EMBL" id="SMB94154.1"/>
    </source>
</evidence>
<reference evidence="2 3" key="1">
    <citation type="submission" date="2017-04" db="EMBL/GenBank/DDBJ databases">
        <authorList>
            <person name="Afonso C.L."/>
            <person name="Miller P.J."/>
            <person name="Scott M.A."/>
            <person name="Spackman E."/>
            <person name="Goraichik I."/>
            <person name="Dimitrov K.M."/>
            <person name="Suarez D.L."/>
            <person name="Swayne D.E."/>
        </authorList>
    </citation>
    <scope>NUCLEOTIDE SEQUENCE [LARGE SCALE GENOMIC DNA]</scope>
    <source>
        <strain evidence="2 3">KR-140</strain>
    </source>
</reference>
<name>A0A1W1VMH5_9DEIO</name>
<sequence>MNKFMQSSHGVSVRVLSAQHDRHEFNPFNRWEEKLLDLVSHPSKRSAEWTLSEDITAVKEQVRRTVSNIQIKYPFSSDVLELDILLYQVTSLDDPTLEIRGDLRGNRQYPAILVGIETFNARRLEAVLTHELLHVLYSPPAETAAHDALDLYLLRLAIEEGVAEAFVRENMSPADVKSGASDLAVPEDLVQLHDFRHERHDDPKKLNDPKDAALKSFLEMHKHYAAGYHIVTSLIDGKVFDLTTLIDMDPVEVWKAYLPLNSAIPSTL</sequence>
<dbReference type="GO" id="GO:0006508">
    <property type="term" value="P:proteolysis"/>
    <property type="evidence" value="ECO:0007669"/>
    <property type="project" value="UniProtKB-KW"/>
</dbReference>
<evidence type="ECO:0000259" key="1">
    <source>
        <dbReference type="Pfam" id="PF10026"/>
    </source>
</evidence>
<protein>
    <submittedName>
        <fullName evidence="2">Predicted Zn-dependent protease</fullName>
    </submittedName>
</protein>
<proteinExistence type="predicted"/>
<dbReference type="InterPro" id="IPR018728">
    <property type="entry name" value="DUF2268"/>
</dbReference>
<dbReference type="Pfam" id="PF10026">
    <property type="entry name" value="DUF2268"/>
    <property type="match status" value="1"/>
</dbReference>
<keyword evidence="2" id="KW-0645">Protease</keyword>
<dbReference type="Proteomes" id="UP000192582">
    <property type="component" value="Unassembled WGS sequence"/>
</dbReference>
<keyword evidence="2" id="KW-0378">Hydrolase</keyword>
<keyword evidence="3" id="KW-1185">Reference proteome</keyword>
<dbReference type="EMBL" id="FWWU01000009">
    <property type="protein sequence ID" value="SMB94154.1"/>
    <property type="molecule type" value="Genomic_DNA"/>
</dbReference>
<organism evidence="2 3">
    <name type="scientific">Deinococcus hopiensis KR-140</name>
    <dbReference type="NCBI Taxonomy" id="695939"/>
    <lineage>
        <taxon>Bacteria</taxon>
        <taxon>Thermotogati</taxon>
        <taxon>Deinococcota</taxon>
        <taxon>Deinococci</taxon>
        <taxon>Deinococcales</taxon>
        <taxon>Deinococcaceae</taxon>
        <taxon>Deinococcus</taxon>
    </lineage>
</organism>
<feature type="domain" description="DUF2268" evidence="1">
    <location>
        <begin position="119"/>
        <end position="253"/>
    </location>
</feature>
<dbReference type="RefSeq" id="WP_084049566.1">
    <property type="nucleotide sequence ID" value="NZ_FWWU01000009.1"/>
</dbReference>
<evidence type="ECO:0000313" key="3">
    <source>
        <dbReference type="Proteomes" id="UP000192582"/>
    </source>
</evidence>
<accession>A0A1W1VMH5</accession>
<dbReference type="GO" id="GO:0008233">
    <property type="term" value="F:peptidase activity"/>
    <property type="evidence" value="ECO:0007669"/>
    <property type="project" value="UniProtKB-KW"/>
</dbReference>
<dbReference type="AlphaFoldDB" id="A0A1W1VMH5"/>